<name>A0A482W9Q8_ASBVE</name>
<keyword evidence="3" id="KW-1185">Reference proteome</keyword>
<gene>
    <name evidence="2" type="ORF">BDFB_007823</name>
</gene>
<dbReference type="Proteomes" id="UP000292052">
    <property type="component" value="Unassembled WGS sequence"/>
</dbReference>
<accession>A0A482W9Q8</accession>
<sequence>MTSCSQCHNCLCLLYDEDIMANWFAEDSNLNTVCQSCNKPTVPLLTMMITGKNIPQYDPFSVPYLNPLVLRKELENVLTQEGDLSLAEAKFVDEHPIIYWNLVWTFERINVQTHLPNLYLKTRTEEGSSEKKDKSGSDGNTEAGNVMQPVEEGTDPLTQELAALVEPLKSLAAERESQQRMREGKSKTISIYRDILFLACKALGRSHIDLNAFDKQYSSAYYRVTERNNRQYGPQDKPISLIALYCRQYFRPLSLP</sequence>
<dbReference type="OrthoDB" id="75250at2759"/>
<dbReference type="PANTHER" id="PTHR12296">
    <property type="entry name" value="DENN DOMAIN-CONTAINING PROTEIN 4"/>
    <property type="match status" value="1"/>
</dbReference>
<dbReference type="AlphaFoldDB" id="A0A482W9Q8"/>
<reference evidence="2 3" key="1">
    <citation type="submission" date="2017-03" db="EMBL/GenBank/DDBJ databases">
        <title>Genome of the blue death feigning beetle - Asbolus verrucosus.</title>
        <authorList>
            <person name="Rider S.D."/>
        </authorList>
    </citation>
    <scope>NUCLEOTIDE SEQUENCE [LARGE SCALE GENOMIC DNA]</scope>
    <source>
        <strain evidence="2">Butters</strain>
        <tissue evidence="2">Head and leg muscle</tissue>
    </source>
</reference>
<feature type="region of interest" description="Disordered" evidence="1">
    <location>
        <begin position="124"/>
        <end position="149"/>
    </location>
</feature>
<dbReference type="STRING" id="1661398.A0A482W9Q8"/>
<proteinExistence type="predicted"/>
<dbReference type="GO" id="GO:0032483">
    <property type="term" value="P:regulation of Rab protein signal transduction"/>
    <property type="evidence" value="ECO:0007669"/>
    <property type="project" value="TreeGrafter"/>
</dbReference>
<comment type="caution">
    <text evidence="2">The sequence shown here is derived from an EMBL/GenBank/DDBJ whole genome shotgun (WGS) entry which is preliminary data.</text>
</comment>
<protein>
    <submittedName>
        <fullName evidence="2">Uncharacterized protein</fullName>
    </submittedName>
</protein>
<evidence type="ECO:0000256" key="1">
    <source>
        <dbReference type="SAM" id="MobiDB-lite"/>
    </source>
</evidence>
<evidence type="ECO:0000313" key="2">
    <source>
        <dbReference type="EMBL" id="RZC41912.1"/>
    </source>
</evidence>
<organism evidence="2 3">
    <name type="scientific">Asbolus verrucosus</name>
    <name type="common">Desert ironclad beetle</name>
    <dbReference type="NCBI Taxonomy" id="1661398"/>
    <lineage>
        <taxon>Eukaryota</taxon>
        <taxon>Metazoa</taxon>
        <taxon>Ecdysozoa</taxon>
        <taxon>Arthropoda</taxon>
        <taxon>Hexapoda</taxon>
        <taxon>Insecta</taxon>
        <taxon>Pterygota</taxon>
        <taxon>Neoptera</taxon>
        <taxon>Endopterygota</taxon>
        <taxon>Coleoptera</taxon>
        <taxon>Polyphaga</taxon>
        <taxon>Cucujiformia</taxon>
        <taxon>Tenebrionidae</taxon>
        <taxon>Pimeliinae</taxon>
        <taxon>Asbolus</taxon>
    </lineage>
</organism>
<dbReference type="PANTHER" id="PTHR12296:SF30">
    <property type="entry name" value="DENN DOMAIN-CONTAINING PROTEIN CRAG"/>
    <property type="match status" value="1"/>
</dbReference>
<evidence type="ECO:0000313" key="3">
    <source>
        <dbReference type="Proteomes" id="UP000292052"/>
    </source>
</evidence>
<dbReference type="EMBL" id="QDEB01013112">
    <property type="protein sequence ID" value="RZC41912.1"/>
    <property type="molecule type" value="Genomic_DNA"/>
</dbReference>
<dbReference type="GO" id="GO:0005085">
    <property type="term" value="F:guanyl-nucleotide exchange factor activity"/>
    <property type="evidence" value="ECO:0007669"/>
    <property type="project" value="UniProtKB-ARBA"/>
</dbReference>
<dbReference type="GO" id="GO:0031410">
    <property type="term" value="C:cytoplasmic vesicle"/>
    <property type="evidence" value="ECO:0007669"/>
    <property type="project" value="TreeGrafter"/>
</dbReference>
<dbReference type="InterPro" id="IPR051696">
    <property type="entry name" value="DENN_Domain_GEFs"/>
</dbReference>
<feature type="compositionally biased region" description="Basic and acidic residues" evidence="1">
    <location>
        <begin position="124"/>
        <end position="136"/>
    </location>
</feature>